<evidence type="ECO:0000313" key="1">
    <source>
        <dbReference type="EMBL" id="NMW93351.1"/>
    </source>
</evidence>
<dbReference type="EMBL" id="JABCUV010000006">
    <property type="protein sequence ID" value="NMW93351.1"/>
    <property type="molecule type" value="Genomic_DNA"/>
</dbReference>
<accession>A0A848RPU6</accession>
<evidence type="ECO:0000313" key="2">
    <source>
        <dbReference type="Proteomes" id="UP000582487"/>
    </source>
</evidence>
<proteinExistence type="predicted"/>
<name>A0A848RPU6_9ACTO</name>
<sequence length="80" mass="8386">MRLEIIANQNDEARAMNNERSAPQQQHWGATGSIQYTKDTAAGLPVSGALIGAGIKTGLTRVECEHTLHSAGNTALGGVE</sequence>
<dbReference type="Proteomes" id="UP000582487">
    <property type="component" value="Unassembled WGS sequence"/>
</dbReference>
<reference evidence="1 2" key="1">
    <citation type="submission" date="2020-04" db="EMBL/GenBank/DDBJ databases">
        <title>Antimicrobial susceptibility and clonality of vaginal-derived multi-drug resistant Mobiluncus isolates in China.</title>
        <authorList>
            <person name="Zhang X."/>
        </authorList>
    </citation>
    <scope>NUCLEOTIDE SEQUENCE [LARGE SCALE GENOMIC DNA]</scope>
    <source>
        <strain evidence="1 2">7</strain>
    </source>
</reference>
<dbReference type="AlphaFoldDB" id="A0A848RPU6"/>
<comment type="caution">
    <text evidence="1">The sequence shown here is derived from an EMBL/GenBank/DDBJ whole genome shotgun (WGS) entry which is preliminary data.</text>
</comment>
<gene>
    <name evidence="1" type="ORF">HHJ74_06510</name>
</gene>
<protein>
    <submittedName>
        <fullName evidence="1">Transferrin-binding protein</fullName>
    </submittedName>
</protein>
<dbReference type="RefSeq" id="WP_004013938.1">
    <property type="nucleotide sequence ID" value="NZ_CAMUNX010000001.1"/>
</dbReference>
<organism evidence="1 2">
    <name type="scientific">Mobiluncus mulieris</name>
    <dbReference type="NCBI Taxonomy" id="2052"/>
    <lineage>
        <taxon>Bacteria</taxon>
        <taxon>Bacillati</taxon>
        <taxon>Actinomycetota</taxon>
        <taxon>Actinomycetes</taxon>
        <taxon>Actinomycetales</taxon>
        <taxon>Actinomycetaceae</taxon>
        <taxon>Mobiluncus</taxon>
    </lineage>
</organism>